<organism evidence="4 5">
    <name type="scientific">Lactobacillus paragasseri</name>
    <dbReference type="NCBI Taxonomy" id="2107999"/>
    <lineage>
        <taxon>Bacteria</taxon>
        <taxon>Bacillati</taxon>
        <taxon>Bacillota</taxon>
        <taxon>Bacilli</taxon>
        <taxon>Lactobacillales</taxon>
        <taxon>Lactobacillaceae</taxon>
        <taxon>Lactobacillus</taxon>
    </lineage>
</organism>
<dbReference type="Pfam" id="PF09851">
    <property type="entry name" value="SHOCT"/>
    <property type="match status" value="1"/>
</dbReference>
<evidence type="ECO:0000259" key="3">
    <source>
        <dbReference type="Pfam" id="PF14471"/>
    </source>
</evidence>
<evidence type="ECO:0000259" key="2">
    <source>
        <dbReference type="Pfam" id="PF09851"/>
    </source>
</evidence>
<protein>
    <recommendedName>
        <fullName evidence="6">SHOCT domain-containing protein</fullName>
    </recommendedName>
</protein>
<proteinExistence type="predicted"/>
<evidence type="ECO:0000313" key="4">
    <source>
        <dbReference type="EMBL" id="GBA80204.1"/>
    </source>
</evidence>
<feature type="coiled-coil region" evidence="1">
    <location>
        <begin position="77"/>
        <end position="107"/>
    </location>
</feature>
<evidence type="ECO:0000256" key="1">
    <source>
        <dbReference type="SAM" id="Coils"/>
    </source>
</evidence>
<evidence type="ECO:0008006" key="6">
    <source>
        <dbReference type="Google" id="ProtNLM"/>
    </source>
</evidence>
<dbReference type="Proteomes" id="UP000250714">
    <property type="component" value="Unassembled WGS sequence"/>
</dbReference>
<keyword evidence="5" id="KW-1185">Reference proteome</keyword>
<gene>
    <name evidence="4" type="ORF">LJCM1130_02300</name>
</gene>
<keyword evidence="1" id="KW-0175">Coiled coil</keyword>
<feature type="domain" description="SHOCT" evidence="2">
    <location>
        <begin position="265"/>
        <end position="292"/>
    </location>
</feature>
<dbReference type="InterPro" id="IPR018649">
    <property type="entry name" value="SHOCT"/>
</dbReference>
<dbReference type="Pfam" id="PF14471">
    <property type="entry name" value="DUF4428"/>
    <property type="match status" value="1"/>
</dbReference>
<feature type="domain" description="DUF4428" evidence="3">
    <location>
        <begin position="4"/>
        <end position="57"/>
    </location>
</feature>
<name>A0ABQ0N122_9LACO</name>
<comment type="caution">
    <text evidence="4">The sequence shown here is derived from an EMBL/GenBank/DDBJ whole genome shotgun (WGS) entry which is preliminary data.</text>
</comment>
<evidence type="ECO:0000313" key="5">
    <source>
        <dbReference type="Proteomes" id="UP000250714"/>
    </source>
</evidence>
<accession>A0ABQ0N122</accession>
<dbReference type="RefSeq" id="WP_113532354.1">
    <property type="nucleotide sequence ID" value="NZ_BEXG01000001.1"/>
</dbReference>
<dbReference type="InterPro" id="IPR027872">
    <property type="entry name" value="DUF4428"/>
</dbReference>
<reference evidence="4 5" key="1">
    <citation type="journal article" date="2018" name="Int. J. Syst. Evol. Microbiol.">
        <title>Lactobacillus paragasseri sp. nov., a sister taxon of Lactobacillus gasseri, based on whole-genome sequence analyses.</title>
        <authorList>
            <person name="Tanizawa Y."/>
            <person name="Tada I."/>
            <person name="Kobayashi H."/>
            <person name="Endo A."/>
            <person name="Maeno S."/>
            <person name="Toyoda A."/>
            <person name="Arita M."/>
            <person name="Nakamura Y."/>
            <person name="Sakamoto M."/>
            <person name="Ohkuma M."/>
            <person name="Tohno M."/>
        </authorList>
    </citation>
    <scope>NUCLEOTIDE SEQUENCE [LARGE SCALE GENOMIC DNA]</scope>
    <source>
        <strain evidence="4 5">JCM 1130</strain>
    </source>
</reference>
<sequence length="295" mass="33062">MATICSLCNKKISIFKMRLKFKDGVVGQSCLSELNLCNFWAFEPGAKEYAESHTIADLKELQTSGKDFTNIQDQYIDDETKKELQKKQEKKQERQEKIEVLKEFKDDGATKFSSYYFDLKKNQILSSGSLTTSWRVIDFSEVLSYQVNRNGHLEQKHHGIARAVTGGILAGGVGAIVGATTGGKNTDYIDHLGLVINLSDGTNFEVKFLKTKTKTNSFTVKTAEGELRSLISIVQSGMNKAQEKAEQEQTKANTIKIESNADPAEEIRKFKKLADEGIISNEEFEAKKKQLLNLQ</sequence>
<dbReference type="EMBL" id="BEXG01000001">
    <property type="protein sequence ID" value="GBA80204.1"/>
    <property type="molecule type" value="Genomic_DNA"/>
</dbReference>